<comment type="caution">
    <text evidence="2">The sequence shown here is derived from an EMBL/GenBank/DDBJ whole genome shotgun (WGS) entry which is preliminary data.</text>
</comment>
<evidence type="ECO:0000313" key="3">
    <source>
        <dbReference type="Proteomes" id="UP001314263"/>
    </source>
</evidence>
<evidence type="ECO:0000256" key="1">
    <source>
        <dbReference type="SAM" id="MobiDB-lite"/>
    </source>
</evidence>
<protein>
    <submittedName>
        <fullName evidence="2">Uncharacterized protein</fullName>
    </submittedName>
</protein>
<dbReference type="InterPro" id="IPR011990">
    <property type="entry name" value="TPR-like_helical_dom_sf"/>
</dbReference>
<gene>
    <name evidence="2" type="ORF">CVIRNUC_009812</name>
</gene>
<proteinExistence type="predicted"/>
<dbReference type="Gene3D" id="1.25.40.10">
    <property type="entry name" value="Tetratricopeptide repeat domain"/>
    <property type="match status" value="1"/>
</dbReference>
<name>A0AAV1IKZ2_9CHLO</name>
<reference evidence="2 3" key="1">
    <citation type="submission" date="2023-10" db="EMBL/GenBank/DDBJ databases">
        <authorList>
            <person name="Maclean D."/>
            <person name="Macfadyen A."/>
        </authorList>
    </citation>
    <scope>NUCLEOTIDE SEQUENCE [LARGE SCALE GENOMIC DNA]</scope>
</reference>
<keyword evidence="3" id="KW-1185">Reference proteome</keyword>
<sequence>MQTSMKPVADISYTWRQRARSSFEFCYPKAEKKTEPQNCVNGSSGLKDLSCKSSGLPQHEQAAMAQGFSTGCPDTRQLPGAAAGSEPQSRSAAGVPVHEGCKRQPPNQADPSSQLSATEREFIAETTRAAELISRVRNYQQSGPLKLAREDLATLRELNALADPEAAFQSVICRVQSRADKLVKSGRIADAAKLLEACAAETGWTQGYALAAKCYQAVHVLSAAKHCLKTAVAADEHCVGYLAELIGVCYKLGDHASLAPACTKLLKLHSWAHDVRELRALANYRLGKHALYYMDVKKLCQVPEWKPNFPELAALVRQGLMDRDKRKGKGKGKRMK</sequence>
<feature type="compositionally biased region" description="Polar residues" evidence="1">
    <location>
        <begin position="105"/>
        <end position="116"/>
    </location>
</feature>
<dbReference type="SUPFAM" id="SSF48452">
    <property type="entry name" value="TPR-like"/>
    <property type="match status" value="1"/>
</dbReference>
<dbReference type="Proteomes" id="UP001314263">
    <property type="component" value="Unassembled WGS sequence"/>
</dbReference>
<evidence type="ECO:0000313" key="2">
    <source>
        <dbReference type="EMBL" id="CAK0786598.1"/>
    </source>
</evidence>
<accession>A0AAV1IKZ2</accession>
<organism evidence="2 3">
    <name type="scientific">Coccomyxa viridis</name>
    <dbReference type="NCBI Taxonomy" id="1274662"/>
    <lineage>
        <taxon>Eukaryota</taxon>
        <taxon>Viridiplantae</taxon>
        <taxon>Chlorophyta</taxon>
        <taxon>core chlorophytes</taxon>
        <taxon>Trebouxiophyceae</taxon>
        <taxon>Trebouxiophyceae incertae sedis</taxon>
        <taxon>Coccomyxaceae</taxon>
        <taxon>Coccomyxa</taxon>
    </lineage>
</organism>
<dbReference type="EMBL" id="CAUYUE010000015">
    <property type="protein sequence ID" value="CAK0786598.1"/>
    <property type="molecule type" value="Genomic_DNA"/>
</dbReference>
<dbReference type="AlphaFoldDB" id="A0AAV1IKZ2"/>
<feature type="region of interest" description="Disordered" evidence="1">
    <location>
        <begin position="68"/>
        <end position="116"/>
    </location>
</feature>